<feature type="active site" evidence="3">
    <location>
        <position position="241"/>
    </location>
</feature>
<dbReference type="EC" id="3.5.1.9" evidence="3"/>
<dbReference type="HAMAP" id="MF_03014">
    <property type="entry name" value="KFase"/>
    <property type="match status" value="1"/>
</dbReference>
<dbReference type="EMBL" id="MU839000">
    <property type="protein sequence ID" value="KAK1770513.1"/>
    <property type="molecule type" value="Genomic_DNA"/>
</dbReference>
<dbReference type="InterPro" id="IPR027519">
    <property type="entry name" value="KFase_ver/fungi-typ"/>
</dbReference>
<proteinExistence type="inferred from homology"/>
<feature type="short sequence motif" description="HGGXW" evidence="3">
    <location>
        <begin position="44"/>
        <end position="48"/>
    </location>
</feature>
<keyword evidence="6" id="KW-1185">Reference proteome</keyword>
<evidence type="ECO:0000256" key="1">
    <source>
        <dbReference type="ARBA" id="ARBA00022801"/>
    </source>
</evidence>
<gene>
    <name evidence="5" type="ORF">QBC33DRAFT_600724</name>
</gene>
<reference evidence="5" key="1">
    <citation type="submission" date="2023-06" db="EMBL/GenBank/DDBJ databases">
        <title>Genome-scale phylogeny and comparative genomics of the fungal order Sordariales.</title>
        <authorList>
            <consortium name="Lawrence Berkeley National Laboratory"/>
            <person name="Hensen N."/>
            <person name="Bonometti L."/>
            <person name="Westerberg I."/>
            <person name="Brannstrom I.O."/>
            <person name="Guillou S."/>
            <person name="Cros-Aarteil S."/>
            <person name="Calhoun S."/>
            <person name="Haridas S."/>
            <person name="Kuo A."/>
            <person name="Mondo S."/>
            <person name="Pangilinan J."/>
            <person name="Riley R."/>
            <person name="Labutti K."/>
            <person name="Andreopoulos B."/>
            <person name="Lipzen A."/>
            <person name="Chen C."/>
            <person name="Yanf M."/>
            <person name="Daum C."/>
            <person name="Ng V."/>
            <person name="Clum A."/>
            <person name="Steindorff A."/>
            <person name="Ohm R."/>
            <person name="Martin F."/>
            <person name="Silar P."/>
            <person name="Natvig D."/>
            <person name="Lalanne C."/>
            <person name="Gautier V."/>
            <person name="Ament-Velasquez S.L."/>
            <person name="Kruys A."/>
            <person name="Hutchinson M.I."/>
            <person name="Powell A.J."/>
            <person name="Barry K."/>
            <person name="Miller A.N."/>
            <person name="Grigoriev I.V."/>
            <person name="Debuchy R."/>
            <person name="Gladieux P."/>
            <person name="Thoren M.H."/>
            <person name="Johannesson H."/>
        </authorList>
    </citation>
    <scope>NUCLEOTIDE SEQUENCE</scope>
    <source>
        <strain evidence="5">8032-3</strain>
    </source>
</reference>
<comment type="subunit">
    <text evidence="3">Homodimer.</text>
</comment>
<comment type="caution">
    <text evidence="5">The sequence shown here is derived from an EMBL/GenBank/DDBJ whole genome shotgun (WGS) entry which is preliminary data.</text>
</comment>
<comment type="function">
    <text evidence="3">Catalyzes the hydrolysis of N-formyl-L-kynurenine to L-kynurenine, the second step in the kynurenine pathway of tryptophan degradation. Kynurenine may be further oxidized to nicotinic acid, NAD(H) and NADP(H). Required for elimination of toxic metabolites.</text>
</comment>
<accession>A0AAJ0C5G2</accession>
<dbReference type="GO" id="GO:0034354">
    <property type="term" value="P:'de novo' NAD+ biosynthetic process from L-tryptophan"/>
    <property type="evidence" value="ECO:0007669"/>
    <property type="project" value="UniProtKB-UniRule"/>
</dbReference>
<dbReference type="PANTHER" id="PTHR48081:SF33">
    <property type="entry name" value="KYNURENINE FORMAMIDASE"/>
    <property type="match status" value="1"/>
</dbReference>
<comment type="pathway">
    <text evidence="3">Amino-acid degradation; L-tryptophan degradation via kynurenine pathway; L-kynurenine from L-tryptophan: step 2/2.</text>
</comment>
<feature type="active site" evidence="3">
    <location>
        <position position="273"/>
    </location>
</feature>
<comment type="similarity">
    <text evidence="3">Belongs to the kynurenine formamidase family.</text>
</comment>
<feature type="compositionally biased region" description="Basic and acidic residues" evidence="4">
    <location>
        <begin position="98"/>
        <end position="112"/>
    </location>
</feature>
<feature type="region of interest" description="Disordered" evidence="4">
    <location>
        <begin position="92"/>
        <end position="112"/>
    </location>
</feature>
<evidence type="ECO:0000313" key="5">
    <source>
        <dbReference type="EMBL" id="KAK1770513.1"/>
    </source>
</evidence>
<comment type="catalytic activity">
    <reaction evidence="3">
        <text>N-formyl-L-kynurenine + H2O = L-kynurenine + formate + H(+)</text>
        <dbReference type="Rhea" id="RHEA:13009"/>
        <dbReference type="ChEBI" id="CHEBI:15377"/>
        <dbReference type="ChEBI" id="CHEBI:15378"/>
        <dbReference type="ChEBI" id="CHEBI:15740"/>
        <dbReference type="ChEBI" id="CHEBI:57959"/>
        <dbReference type="ChEBI" id="CHEBI:58629"/>
        <dbReference type="EC" id="3.5.1.9"/>
    </reaction>
</comment>
<dbReference type="InterPro" id="IPR029058">
    <property type="entry name" value="AB_hydrolase_fold"/>
</dbReference>
<feature type="active site" description="Nucleophile" evidence="3">
    <location>
        <position position="146"/>
    </location>
</feature>
<dbReference type="Gene3D" id="3.40.50.1820">
    <property type="entry name" value="alpha/beta hydrolase"/>
    <property type="match status" value="1"/>
</dbReference>
<evidence type="ECO:0000256" key="4">
    <source>
        <dbReference type="SAM" id="MobiDB-lite"/>
    </source>
</evidence>
<organism evidence="5 6">
    <name type="scientific">Phialemonium atrogriseum</name>
    <dbReference type="NCBI Taxonomy" id="1093897"/>
    <lineage>
        <taxon>Eukaryota</taxon>
        <taxon>Fungi</taxon>
        <taxon>Dikarya</taxon>
        <taxon>Ascomycota</taxon>
        <taxon>Pezizomycotina</taxon>
        <taxon>Sordariomycetes</taxon>
        <taxon>Sordariomycetidae</taxon>
        <taxon>Cephalothecales</taxon>
        <taxon>Cephalothecaceae</taxon>
        <taxon>Phialemonium</taxon>
    </lineage>
</organism>
<keyword evidence="2 3" id="KW-0823">Tryptophan catabolism</keyword>
<name>A0AAJ0C5G2_9PEZI</name>
<evidence type="ECO:0000256" key="2">
    <source>
        <dbReference type="ARBA" id="ARBA00023079"/>
    </source>
</evidence>
<dbReference type="AlphaFoldDB" id="A0AAJ0C5G2"/>
<evidence type="ECO:0000256" key="3">
    <source>
        <dbReference type="HAMAP-Rule" id="MF_03014"/>
    </source>
</evidence>
<dbReference type="InterPro" id="IPR050300">
    <property type="entry name" value="GDXG_lipolytic_enzyme"/>
</dbReference>
<dbReference type="GO" id="GO:0019441">
    <property type="term" value="P:L-tryptophan catabolic process to kynurenine"/>
    <property type="evidence" value="ECO:0007669"/>
    <property type="project" value="UniProtKB-UniRule"/>
</dbReference>
<dbReference type="GO" id="GO:0004061">
    <property type="term" value="F:arylformamidase activity"/>
    <property type="evidence" value="ECO:0007669"/>
    <property type="project" value="UniProtKB-UniRule"/>
</dbReference>
<dbReference type="GeneID" id="85315276"/>
<dbReference type="Proteomes" id="UP001244011">
    <property type="component" value="Unassembled WGS sequence"/>
</dbReference>
<dbReference type="SUPFAM" id="SSF53474">
    <property type="entry name" value="alpha/beta-Hydrolases"/>
    <property type="match status" value="1"/>
</dbReference>
<comment type="domain">
    <text evidence="3">The main chain amide nitrogen atoms of the second glycine and its adjacent residue in the HGGXW motif define the oxyanion hole, and stabilize the oxyanion that forms during the nucleophilic attack by the catalytic serine during substrate cleavage.</text>
</comment>
<keyword evidence="1 3" id="KW-0378">Hydrolase</keyword>
<sequence>MADSLKYTEYKYGTENELQRLGVWQFPTDEPSTEETKYWLVYIHGGAWRDPRIDHTTARPTIGSLLLGGGTTARPSRIAGIASLDYRLSAHPSFPQDPSREPPSRLRSARHPDHVRDVHAALALLGREFGLGAGAEGTPYVLFGHSCGATLALQVLMGEWVQDREPERVPLPAAVVGFQGMYDLAGLNARFGGAYGELLSGAFGPDEAVWEAVSPARFRGSFRGNWGADPGLAVLAYSPQDELIDMAEIDVMEMVLRDDGLDVLAFRDLEGGHDEVWEDGRHLGRVLLRTIEELDRLGKK</sequence>
<evidence type="ECO:0000313" key="6">
    <source>
        <dbReference type="Proteomes" id="UP001244011"/>
    </source>
</evidence>
<protein>
    <recommendedName>
        <fullName evidence="3">Kynurenine formamidase</fullName>
        <shortName evidence="3">KFA</shortName>
        <shortName evidence="3">KFase</shortName>
        <ecNumber evidence="3">3.5.1.9</ecNumber>
    </recommendedName>
    <alternativeName>
        <fullName evidence="3">Arylformamidase</fullName>
    </alternativeName>
    <alternativeName>
        <fullName evidence="3">N-formylkynurenine formamidase</fullName>
        <shortName evidence="3">FKF</shortName>
    </alternativeName>
</protein>
<dbReference type="PANTHER" id="PTHR48081">
    <property type="entry name" value="AB HYDROLASE SUPERFAMILY PROTEIN C4A8.06C"/>
    <property type="match status" value="1"/>
</dbReference>
<dbReference type="RefSeq" id="XP_060286726.1">
    <property type="nucleotide sequence ID" value="XM_060432089.1"/>
</dbReference>